<keyword evidence="5 7" id="KW-0732">Signal</keyword>
<dbReference type="SUPFAM" id="SSF81296">
    <property type="entry name" value="E set domains"/>
    <property type="match status" value="1"/>
</dbReference>
<feature type="chain" id="PRO_5035676838" description="MD-2-related lipid-recognition domain-containing protein" evidence="7">
    <location>
        <begin position="22"/>
        <end position="169"/>
    </location>
</feature>
<dbReference type="Gene3D" id="2.60.40.770">
    <property type="match status" value="1"/>
</dbReference>
<comment type="function">
    <text evidence="1">Catalyzes the intermembrane transfer of phosphatidylglycerol and phosphatidylinositol.</text>
</comment>
<dbReference type="InterPro" id="IPR014756">
    <property type="entry name" value="Ig_E-set"/>
</dbReference>
<feature type="domain" description="MD-2-related lipid-recognition" evidence="8">
    <location>
        <begin position="47"/>
        <end position="162"/>
    </location>
</feature>
<evidence type="ECO:0000259" key="8">
    <source>
        <dbReference type="SMART" id="SM00737"/>
    </source>
</evidence>
<evidence type="ECO:0000313" key="10">
    <source>
        <dbReference type="EMBL" id="CAD8975068.1"/>
    </source>
</evidence>
<evidence type="ECO:0000256" key="2">
    <source>
        <dbReference type="ARBA" id="ARBA00006370"/>
    </source>
</evidence>
<evidence type="ECO:0000256" key="5">
    <source>
        <dbReference type="ARBA" id="ARBA00022729"/>
    </source>
</evidence>
<dbReference type="AlphaFoldDB" id="A0A6T8PHM2"/>
<proteinExistence type="inferred from homology"/>
<gene>
    <name evidence="10" type="ORF">HAND00432_LOCUS26071</name>
    <name evidence="9" type="ORF">HAND1043_LOCUS24585</name>
</gene>
<keyword evidence="4" id="KW-0813">Transport</keyword>
<evidence type="ECO:0000313" key="9">
    <source>
        <dbReference type="EMBL" id="CAD8758071.1"/>
    </source>
</evidence>
<dbReference type="PANTHER" id="PTHR11306:SF0">
    <property type="entry name" value="PHOSPHATIDYLGLYCEROL_PHOSPHATIDYLINOSITOL TRANSFER PROTEIN"/>
    <property type="match status" value="1"/>
</dbReference>
<evidence type="ECO:0000256" key="6">
    <source>
        <dbReference type="ARBA" id="ARBA00023055"/>
    </source>
</evidence>
<dbReference type="GO" id="GO:0015918">
    <property type="term" value="P:sterol transport"/>
    <property type="evidence" value="ECO:0007669"/>
    <property type="project" value="InterPro"/>
</dbReference>
<accession>A0A6T8PHM2</accession>
<evidence type="ECO:0000256" key="3">
    <source>
        <dbReference type="ARBA" id="ARBA00011245"/>
    </source>
</evidence>
<keyword evidence="6" id="KW-0445">Lipid transport</keyword>
<organism evidence="10">
    <name type="scientific">Hemiselmis andersenii</name>
    <name type="common">Cryptophyte alga</name>
    <dbReference type="NCBI Taxonomy" id="464988"/>
    <lineage>
        <taxon>Eukaryota</taxon>
        <taxon>Cryptophyceae</taxon>
        <taxon>Cryptomonadales</taxon>
        <taxon>Hemiselmidaceae</taxon>
        <taxon>Hemiselmis</taxon>
    </lineage>
</organism>
<dbReference type="EMBL" id="HBFX01043379">
    <property type="protein sequence ID" value="CAD8975068.1"/>
    <property type="molecule type" value="Transcribed_RNA"/>
</dbReference>
<dbReference type="InterPro" id="IPR039670">
    <property type="entry name" value="NPC2-like"/>
</dbReference>
<dbReference type="InterPro" id="IPR003172">
    <property type="entry name" value="ML_dom"/>
</dbReference>
<evidence type="ECO:0000256" key="4">
    <source>
        <dbReference type="ARBA" id="ARBA00022448"/>
    </source>
</evidence>
<protein>
    <recommendedName>
        <fullName evidence="8">MD-2-related lipid-recognition domain-containing protein</fullName>
    </recommendedName>
</protein>
<name>A0A6T8PHM2_HEMAN</name>
<comment type="similarity">
    <text evidence="2">Belongs to the NPC2 family.</text>
</comment>
<dbReference type="Pfam" id="PF02221">
    <property type="entry name" value="E1_DerP2_DerF2"/>
    <property type="match status" value="1"/>
</dbReference>
<reference evidence="10" key="1">
    <citation type="submission" date="2021-01" db="EMBL/GenBank/DDBJ databases">
        <authorList>
            <person name="Corre E."/>
            <person name="Pelletier E."/>
            <person name="Niang G."/>
            <person name="Scheremetjew M."/>
            <person name="Finn R."/>
            <person name="Kale V."/>
            <person name="Holt S."/>
            <person name="Cochrane G."/>
            <person name="Meng A."/>
            <person name="Brown T."/>
            <person name="Cohen L."/>
        </authorList>
    </citation>
    <scope>NUCLEOTIDE SEQUENCE</scope>
    <source>
        <strain evidence="9">CCMP441</strain>
        <strain evidence="10">CCMP644</strain>
    </source>
</reference>
<dbReference type="GO" id="GO:0032934">
    <property type="term" value="F:sterol binding"/>
    <property type="evidence" value="ECO:0007669"/>
    <property type="project" value="InterPro"/>
</dbReference>
<evidence type="ECO:0000256" key="1">
    <source>
        <dbReference type="ARBA" id="ARBA00002053"/>
    </source>
</evidence>
<feature type="signal peptide" evidence="7">
    <location>
        <begin position="1"/>
        <end position="21"/>
    </location>
</feature>
<evidence type="ECO:0000256" key="7">
    <source>
        <dbReference type="SAM" id="SignalP"/>
    </source>
</evidence>
<dbReference type="SMART" id="SM00737">
    <property type="entry name" value="ML"/>
    <property type="match status" value="1"/>
</dbReference>
<dbReference type="PANTHER" id="PTHR11306">
    <property type="entry name" value="NIEMANN PICK TYPE C2 PROTEIN NPC2-RELATED"/>
    <property type="match status" value="1"/>
</dbReference>
<dbReference type="EMBL" id="HBFK01040465">
    <property type="protein sequence ID" value="CAD8758071.1"/>
    <property type="molecule type" value="Transcribed_RNA"/>
</dbReference>
<comment type="subunit">
    <text evidence="3">Monomer.</text>
</comment>
<sequence>MTVRRLLALAVVAVLLVSSAALPVATVEKLDAQKRLAGKARKYGDSWADCGEGATELSLWNVTMSPFPVQVGKDFTLTLDTTNENAVITGGSFKTEVYLVGVPVYSETDDLCSKHECPLATGNVTLGITTFLPSTTPPGWYSLTIRGTDQDGLPSLCADIKFTISPWQQ</sequence>